<dbReference type="EC" id="1.8.5.3" evidence="6"/>
<evidence type="ECO:0000256" key="2">
    <source>
        <dbReference type="ARBA" id="ARBA00023002"/>
    </source>
</evidence>
<dbReference type="GO" id="GO:0051539">
    <property type="term" value="F:4 iron, 4 sulfur cluster binding"/>
    <property type="evidence" value="ECO:0007669"/>
    <property type="project" value="InterPro"/>
</dbReference>
<dbReference type="InterPro" id="IPR006311">
    <property type="entry name" value="TAT_signal"/>
</dbReference>
<keyword evidence="7" id="KW-1185">Reference proteome</keyword>
<dbReference type="PANTHER" id="PTHR43742">
    <property type="entry name" value="TRIMETHYLAMINE-N-OXIDE REDUCTASE"/>
    <property type="match status" value="1"/>
</dbReference>
<protein>
    <submittedName>
        <fullName evidence="6">Dimethyl sulfoxide reductase DmsA</fullName>
        <ecNumber evidence="6">1.8.5.3</ecNumber>
    </submittedName>
</protein>
<dbReference type="GO" id="GO:0009055">
    <property type="term" value="F:electron transfer activity"/>
    <property type="evidence" value="ECO:0007669"/>
    <property type="project" value="TreeGrafter"/>
</dbReference>
<dbReference type="PANTHER" id="PTHR43742:SF3">
    <property type="entry name" value="DIMETHYL SULFOXIDE REDUCTASE DMSA"/>
    <property type="match status" value="1"/>
</dbReference>
<dbReference type="PROSITE" id="PS00551">
    <property type="entry name" value="MOLYBDOPTERIN_PROK_1"/>
    <property type="match status" value="1"/>
</dbReference>
<accession>A0A2T0AVR3</accession>
<dbReference type="InterPro" id="IPR006963">
    <property type="entry name" value="Mopterin_OxRdtase_4Fe-4S_dom"/>
</dbReference>
<dbReference type="InterPro" id="IPR027467">
    <property type="entry name" value="MopterinOxRdtase_cofactor_BS"/>
</dbReference>
<keyword evidence="2 6" id="KW-0560">Oxidoreductase</keyword>
<dbReference type="Gene3D" id="3.40.50.12440">
    <property type="match status" value="1"/>
</dbReference>
<dbReference type="PROSITE" id="PS51669">
    <property type="entry name" value="4FE4S_MOW_BIS_MGD"/>
    <property type="match status" value="1"/>
</dbReference>
<dbReference type="GO" id="GO:0009061">
    <property type="term" value="P:anaerobic respiration"/>
    <property type="evidence" value="ECO:0007669"/>
    <property type="project" value="TreeGrafter"/>
</dbReference>
<dbReference type="Pfam" id="PF04879">
    <property type="entry name" value="Molybdop_Fe4S4"/>
    <property type="match status" value="1"/>
</dbReference>
<dbReference type="SUPFAM" id="SSF53706">
    <property type="entry name" value="Formate dehydrogenase/DMSO reductase, domains 1-3"/>
    <property type="match status" value="1"/>
</dbReference>
<evidence type="ECO:0000256" key="3">
    <source>
        <dbReference type="ARBA" id="ARBA00023004"/>
    </source>
</evidence>
<evidence type="ECO:0000256" key="4">
    <source>
        <dbReference type="ARBA" id="ARBA00023014"/>
    </source>
</evidence>
<evidence type="ECO:0000259" key="5">
    <source>
        <dbReference type="PROSITE" id="PS51669"/>
    </source>
</evidence>
<keyword evidence="3" id="KW-0408">Iron</keyword>
<reference evidence="6 7" key="1">
    <citation type="submission" date="2018-03" db="EMBL/GenBank/DDBJ databases">
        <title>Genome sequence of Moorella humiferrea DSM 23265.</title>
        <authorList>
            <person name="Poehlein A."/>
            <person name="Daniel R."/>
        </authorList>
    </citation>
    <scope>NUCLEOTIDE SEQUENCE [LARGE SCALE GENOMIC DNA]</scope>
    <source>
        <strain evidence="6 7">DSM 23265</strain>
    </source>
</reference>
<sequence>MSENAKLWLKPISRRKFLALGAAVAGGAAALTSLPLGREAVAAGEASKAADEKIIPTSCVHNCGGRCPLYAHVKDGVVIWFSPDQEGSDSPEFPQVRACLRGRG</sequence>
<organism evidence="6 7">
    <name type="scientific">Neomoorella humiferrea</name>
    <dbReference type="NCBI Taxonomy" id="676965"/>
    <lineage>
        <taxon>Bacteria</taxon>
        <taxon>Bacillati</taxon>
        <taxon>Bacillota</taxon>
        <taxon>Clostridia</taxon>
        <taxon>Neomoorellales</taxon>
        <taxon>Neomoorellaceae</taxon>
        <taxon>Neomoorella</taxon>
    </lineage>
</organism>
<name>A0A2T0AVR3_9FIRM</name>
<dbReference type="RefSeq" id="WP_211292848.1">
    <property type="nucleotide sequence ID" value="NZ_CP136419.1"/>
</dbReference>
<dbReference type="InterPro" id="IPR019546">
    <property type="entry name" value="TAT_signal_bac_arc"/>
</dbReference>
<proteinExistence type="predicted"/>
<keyword evidence="4" id="KW-0411">Iron-sulfur</keyword>
<evidence type="ECO:0000313" key="7">
    <source>
        <dbReference type="Proteomes" id="UP000238415"/>
    </source>
</evidence>
<comment type="caution">
    <text evidence="6">The sequence shown here is derived from an EMBL/GenBank/DDBJ whole genome shotgun (WGS) entry which is preliminary data.</text>
</comment>
<dbReference type="Proteomes" id="UP000238415">
    <property type="component" value="Unassembled WGS sequence"/>
</dbReference>
<dbReference type="GO" id="GO:0030288">
    <property type="term" value="C:outer membrane-bounded periplasmic space"/>
    <property type="evidence" value="ECO:0007669"/>
    <property type="project" value="TreeGrafter"/>
</dbReference>
<gene>
    <name evidence="6" type="primary">dmsA_2</name>
    <name evidence="6" type="ORF">MOHU_07170</name>
</gene>
<dbReference type="EMBL" id="PVXM01000007">
    <property type="protein sequence ID" value="PRR74736.1"/>
    <property type="molecule type" value="Genomic_DNA"/>
</dbReference>
<dbReference type="AlphaFoldDB" id="A0A2T0AVR3"/>
<keyword evidence="1" id="KW-0479">Metal-binding</keyword>
<feature type="domain" description="4Fe-4S Mo/W bis-MGD-type" evidence="5">
    <location>
        <begin position="52"/>
        <end position="104"/>
    </location>
</feature>
<dbReference type="SMART" id="SM00926">
    <property type="entry name" value="Molybdop_Fe4S4"/>
    <property type="match status" value="1"/>
</dbReference>
<dbReference type="InterPro" id="IPR050612">
    <property type="entry name" value="Prok_Mopterin_Oxidored"/>
</dbReference>
<evidence type="ECO:0000256" key="1">
    <source>
        <dbReference type="ARBA" id="ARBA00022723"/>
    </source>
</evidence>
<dbReference type="GO" id="GO:0030151">
    <property type="term" value="F:molybdenum ion binding"/>
    <property type="evidence" value="ECO:0007669"/>
    <property type="project" value="TreeGrafter"/>
</dbReference>
<evidence type="ECO:0000313" key="6">
    <source>
        <dbReference type="EMBL" id="PRR74736.1"/>
    </source>
</evidence>
<dbReference type="GO" id="GO:0016491">
    <property type="term" value="F:oxidoreductase activity"/>
    <property type="evidence" value="ECO:0007669"/>
    <property type="project" value="UniProtKB-KW"/>
</dbReference>
<dbReference type="PROSITE" id="PS51318">
    <property type="entry name" value="TAT"/>
    <property type="match status" value="1"/>
</dbReference>
<dbReference type="NCBIfam" id="TIGR01409">
    <property type="entry name" value="TAT_signal_seq"/>
    <property type="match status" value="1"/>
</dbReference>